<dbReference type="GO" id="GO:0006272">
    <property type="term" value="P:leading strand elongation"/>
    <property type="evidence" value="ECO:0007669"/>
    <property type="project" value="TreeGrafter"/>
</dbReference>
<dbReference type="NCBIfam" id="TIGR00592">
    <property type="entry name" value="pol2"/>
    <property type="match status" value="1"/>
</dbReference>
<dbReference type="PRINTS" id="PR00106">
    <property type="entry name" value="DNAPOLB"/>
</dbReference>
<dbReference type="GO" id="GO:0003887">
    <property type="term" value="F:DNA-directed DNA polymerase activity"/>
    <property type="evidence" value="ECO:0007669"/>
    <property type="project" value="UniProtKB-KW"/>
</dbReference>
<keyword evidence="6" id="KW-0479">Metal-binding</keyword>
<dbReference type="GO" id="GO:0003682">
    <property type="term" value="F:chromatin binding"/>
    <property type="evidence" value="ECO:0007669"/>
    <property type="project" value="TreeGrafter"/>
</dbReference>
<dbReference type="PROSITE" id="PS00116">
    <property type="entry name" value="DNA_POLYMERASE_B"/>
    <property type="match status" value="1"/>
</dbReference>
<dbReference type="FunFam" id="1.10.132.60:FF:000004">
    <property type="entry name" value="DNA polymerase"/>
    <property type="match status" value="1"/>
</dbReference>
<reference evidence="18" key="1">
    <citation type="journal article" date="2023" name="G3 (Bethesda)">
        <title>Whole genome assemblies of Zophobas morio and Tenebrio molitor.</title>
        <authorList>
            <person name="Kaur S."/>
            <person name="Stinson S.A."/>
            <person name="diCenzo G.C."/>
        </authorList>
    </citation>
    <scope>NUCLEOTIDE SEQUENCE</scope>
    <source>
        <strain evidence="18">QUZm001</strain>
    </source>
</reference>
<accession>A0AA38ME61</accession>
<protein>
    <recommendedName>
        <fullName evidence="12">DNA polymerase</fullName>
        <ecNumber evidence="12">2.7.7.7</ecNumber>
    </recommendedName>
</protein>
<dbReference type="GO" id="GO:0006273">
    <property type="term" value="P:lagging strand elongation"/>
    <property type="evidence" value="ECO:0007669"/>
    <property type="project" value="TreeGrafter"/>
</dbReference>
<dbReference type="Gene3D" id="3.90.1600.10">
    <property type="entry name" value="Palm domain of DNA polymerase"/>
    <property type="match status" value="1"/>
</dbReference>
<comment type="similarity">
    <text evidence="2 12">Belongs to the DNA polymerase type-B family.</text>
</comment>
<dbReference type="PANTHER" id="PTHR45861:SF1">
    <property type="entry name" value="DNA POLYMERASE ALPHA CATALYTIC SUBUNIT"/>
    <property type="match status" value="1"/>
</dbReference>
<dbReference type="CDD" id="cd05776">
    <property type="entry name" value="DNA_polB_alpha_exo"/>
    <property type="match status" value="1"/>
</dbReference>
<dbReference type="Gene3D" id="2.40.50.730">
    <property type="match status" value="1"/>
</dbReference>
<dbReference type="SUPFAM" id="SSF56672">
    <property type="entry name" value="DNA/RNA polymerases"/>
    <property type="match status" value="1"/>
</dbReference>
<evidence type="ECO:0000256" key="8">
    <source>
        <dbReference type="ARBA" id="ARBA00022833"/>
    </source>
</evidence>
<evidence type="ECO:0000259" key="15">
    <source>
        <dbReference type="Pfam" id="PF03104"/>
    </source>
</evidence>
<dbReference type="Gene3D" id="3.30.420.10">
    <property type="entry name" value="Ribonuclease H-like superfamily/Ribonuclease H"/>
    <property type="match status" value="1"/>
</dbReference>
<feature type="compositionally biased region" description="Polar residues" evidence="13">
    <location>
        <begin position="155"/>
        <end position="173"/>
    </location>
</feature>
<feature type="domain" description="Zinc finger DNA-directed DNA polymerase family B alpha" evidence="16">
    <location>
        <begin position="1241"/>
        <end position="1410"/>
    </location>
</feature>
<dbReference type="GO" id="GO:0005658">
    <property type="term" value="C:alpha DNA polymerase:primase complex"/>
    <property type="evidence" value="ECO:0007669"/>
    <property type="project" value="TreeGrafter"/>
</dbReference>
<feature type="compositionally biased region" description="Acidic residues" evidence="13">
    <location>
        <begin position="136"/>
        <end position="152"/>
    </location>
</feature>
<dbReference type="SUPFAM" id="SSF90234">
    <property type="entry name" value="Zinc finger domain of DNA polymerase-alpha"/>
    <property type="match status" value="1"/>
</dbReference>
<dbReference type="FunFam" id="1.10.287.690:FF:000003">
    <property type="entry name" value="DNA polymerase"/>
    <property type="match status" value="1"/>
</dbReference>
<evidence type="ECO:0000256" key="5">
    <source>
        <dbReference type="ARBA" id="ARBA00022705"/>
    </source>
</evidence>
<dbReference type="Pfam" id="PF00136">
    <property type="entry name" value="DNA_pol_B"/>
    <property type="match status" value="1"/>
</dbReference>
<dbReference type="SUPFAM" id="SSF53098">
    <property type="entry name" value="Ribonuclease H-like"/>
    <property type="match status" value="1"/>
</dbReference>
<keyword evidence="10 12" id="KW-0238">DNA-binding</keyword>
<comment type="subcellular location">
    <subcellularLocation>
        <location evidence="1">Nucleus</location>
    </subcellularLocation>
</comment>
<comment type="catalytic activity">
    <reaction evidence="12">
        <text>DNA(n) + a 2'-deoxyribonucleoside 5'-triphosphate = DNA(n+1) + diphosphate</text>
        <dbReference type="Rhea" id="RHEA:22508"/>
        <dbReference type="Rhea" id="RHEA-COMP:17339"/>
        <dbReference type="Rhea" id="RHEA-COMP:17340"/>
        <dbReference type="ChEBI" id="CHEBI:33019"/>
        <dbReference type="ChEBI" id="CHEBI:61560"/>
        <dbReference type="ChEBI" id="CHEBI:173112"/>
        <dbReference type="EC" id="2.7.7.7"/>
    </reaction>
</comment>
<feature type="domain" description="DNA polymerase alpha catalytic subunit N-terminal" evidence="17">
    <location>
        <begin position="25"/>
        <end position="85"/>
    </location>
</feature>
<evidence type="ECO:0000256" key="13">
    <source>
        <dbReference type="SAM" id="MobiDB-lite"/>
    </source>
</evidence>
<gene>
    <name evidence="18" type="ORF">Zmor_012899</name>
</gene>
<keyword evidence="8" id="KW-0862">Zinc</keyword>
<evidence type="ECO:0000259" key="16">
    <source>
        <dbReference type="Pfam" id="PF08996"/>
    </source>
</evidence>
<evidence type="ECO:0000256" key="2">
    <source>
        <dbReference type="ARBA" id="ARBA00005755"/>
    </source>
</evidence>
<keyword evidence="9 12" id="KW-0239">DNA-directed DNA polymerase</keyword>
<dbReference type="InterPro" id="IPR045846">
    <property type="entry name" value="POLBc_alpha"/>
</dbReference>
<evidence type="ECO:0000256" key="6">
    <source>
        <dbReference type="ARBA" id="ARBA00022723"/>
    </source>
</evidence>
<dbReference type="Pfam" id="PF03104">
    <property type="entry name" value="DNA_pol_B_exo1"/>
    <property type="match status" value="1"/>
</dbReference>
<dbReference type="GO" id="GO:0033554">
    <property type="term" value="P:cellular response to stress"/>
    <property type="evidence" value="ECO:0007669"/>
    <property type="project" value="UniProtKB-ARBA"/>
</dbReference>
<evidence type="ECO:0000259" key="14">
    <source>
        <dbReference type="Pfam" id="PF00136"/>
    </source>
</evidence>
<feature type="domain" description="DNA-directed DNA polymerase family B exonuclease" evidence="15">
    <location>
        <begin position="477"/>
        <end position="710"/>
    </location>
</feature>
<dbReference type="InterPro" id="IPR006133">
    <property type="entry name" value="DNA-dir_DNA_pol_B_exonuc"/>
</dbReference>
<dbReference type="Pfam" id="PF12254">
    <property type="entry name" value="DNA_pol_alpha_N"/>
    <property type="match status" value="1"/>
</dbReference>
<proteinExistence type="inferred from homology"/>
<dbReference type="GO" id="GO:0000166">
    <property type="term" value="F:nucleotide binding"/>
    <property type="evidence" value="ECO:0007669"/>
    <property type="project" value="InterPro"/>
</dbReference>
<evidence type="ECO:0000259" key="17">
    <source>
        <dbReference type="Pfam" id="PF12254"/>
    </source>
</evidence>
<dbReference type="Proteomes" id="UP001168821">
    <property type="component" value="Unassembled WGS sequence"/>
</dbReference>
<comment type="caution">
    <text evidence="18">The sequence shown here is derived from an EMBL/GenBank/DDBJ whole genome shotgun (WGS) entry which is preliminary data.</text>
</comment>
<evidence type="ECO:0000256" key="4">
    <source>
        <dbReference type="ARBA" id="ARBA00022695"/>
    </source>
</evidence>
<dbReference type="Gene3D" id="6.10.10.100">
    <property type="match status" value="1"/>
</dbReference>
<dbReference type="InterPro" id="IPR043502">
    <property type="entry name" value="DNA/RNA_pol_sf"/>
</dbReference>
<evidence type="ECO:0000256" key="10">
    <source>
        <dbReference type="ARBA" id="ARBA00023125"/>
    </source>
</evidence>
<dbReference type="Gene3D" id="1.10.3200.20">
    <property type="entry name" value="DNA Polymerase alpha, zinc finger"/>
    <property type="match status" value="1"/>
</dbReference>
<dbReference type="InterPro" id="IPR023211">
    <property type="entry name" value="DNA_pol_palm_dom_sf"/>
</dbReference>
<dbReference type="InterPro" id="IPR012337">
    <property type="entry name" value="RNaseH-like_sf"/>
</dbReference>
<keyword evidence="4 12" id="KW-0548">Nucleotidyltransferase</keyword>
<evidence type="ECO:0000256" key="7">
    <source>
        <dbReference type="ARBA" id="ARBA00022771"/>
    </source>
</evidence>
<organism evidence="18 19">
    <name type="scientific">Zophobas morio</name>
    <dbReference type="NCBI Taxonomy" id="2755281"/>
    <lineage>
        <taxon>Eukaryota</taxon>
        <taxon>Metazoa</taxon>
        <taxon>Ecdysozoa</taxon>
        <taxon>Arthropoda</taxon>
        <taxon>Hexapoda</taxon>
        <taxon>Insecta</taxon>
        <taxon>Pterygota</taxon>
        <taxon>Neoptera</taxon>
        <taxon>Endopterygota</taxon>
        <taxon>Coleoptera</taxon>
        <taxon>Polyphaga</taxon>
        <taxon>Cucujiformia</taxon>
        <taxon>Tenebrionidae</taxon>
        <taxon>Zophobas</taxon>
    </lineage>
</organism>
<evidence type="ECO:0000313" key="18">
    <source>
        <dbReference type="EMBL" id="KAJ3653660.1"/>
    </source>
</evidence>
<dbReference type="InterPro" id="IPR024647">
    <property type="entry name" value="DNA_pol_a_cat_su_N"/>
</dbReference>
<feature type="region of interest" description="Disordered" evidence="13">
    <location>
        <begin position="97"/>
        <end position="173"/>
    </location>
</feature>
<dbReference type="InterPro" id="IPR017964">
    <property type="entry name" value="DNA-dir_DNA_pol_B_CS"/>
</dbReference>
<dbReference type="CDD" id="cd05532">
    <property type="entry name" value="POLBc_alpha"/>
    <property type="match status" value="1"/>
</dbReference>
<dbReference type="Gene3D" id="1.10.132.60">
    <property type="entry name" value="DNA polymerase family B, C-terminal domain"/>
    <property type="match status" value="1"/>
</dbReference>
<keyword evidence="5 12" id="KW-0235">DNA replication</keyword>
<sequence length="1439" mass="162912">MEDDNLERRPKRQKRDSSYKAKAFERFKQLKSGTRNKYEVEEIDNVYETIDEREYTKKVLQRQEDDWIVDDDGSGYVEDGRDIFDDDLDQQSIAAAAASGNKKGVKRKKKVAENAGKGNLHSLISNMPTKKKEEGKLEEDETLAELLQEIDDAPTTPSLTQRKPKSVTNNFSPLSVKQAEKDYMNKFSSLRKPVIQRVKDSPTVQKKAQNGIHNVDVPVNPFRKIQSEPKIVEPEPEPSVPESQTTIPDSLVDHSEIISDSQISDSQMADPLSESVCEDVTENDCFDDDLDMSQVEAPVAKNAAKTELLNNLEAEMLRDWATEEPAVAEAPINLENSDIPLTEVDGKKVFRFFWWDAFEDSLKQPGVVFLFGRAYHEKTKSFISCCVAVRNIERRIFFLPRVTEKNSDKSVSSQDVFTEINASVMKNMQIKNFKARPIQKKYAFSPEIPAESDYIEVRYSAKDPPVSKTAEGRTFSRVFGAESSYLEILLLDRKIKGPCWLDIINPAAVLNPVSWCKLEVNCTKVADISIAKDVTGRPPLVVSSINMRRTINPKTGSNEIVMLSCVTNVSYSVDKQAPTEKFFQKHFCVFTCPDQQILPFDFHAATKNYKATTLQKMHSEKALLNYFIAQFALVDCDLVIGHDLQGYQINVLSERLVHHQIATFGKLGRVKRSLLLRQKLERELFVGRLVCDIKISAKELIKSRSYDLDSLCQAVLKLPDGARVDLEPEEVAKMFQTTGDILKLVALTMQDAAYILKIMYSLNIVPLALQITNIAGNVMSKTLMGGRSERNEFLLLHAFSEKGYIVPDKSYGKKDKAEAKGRKKPTYSGGLVLDPKVGFYDKLILLMDFNSLYPSIIQEYNICFTTMPTGLSEDNMVLPDKSLPPGILPTEIRKLVESRREVKKLMANPDLSTDQRMQYHIRQMALKLTANSMYGCLGFSNSRFFAKNLAALITHKGREILTNTKDIVQRMNYEVIYGDTDSLMINTNIVDFDQVSLIGSKIKQEINKLYKQVELDVDGVFKYLLLLKKKKYAAVILTRGKNGELRTEVEYKGLDVVRRDWSRLASEAGKFILGEILGEQSSDDRVAGILAHLRKLREDLEGGKVPLSLLVITKQLTKNPSLYNDVNTQPHVQVALRYNKESGGHLRAGDTVPYVICDDGSGKAATQRAYHVEELKNSTELKVDVNYYLAQQIHPVVSRICEPIEELDAFQIADCLGIDSSNFKKSKQSDEFGGENITKPEIKFRNVDKFVFKCYSCKTENCVEGPLHNNVPVLEKCANPQCKVRPADYVGYVQNQLITAINSYIDKYYLYEMYCEDPMCTNETTAMPLNFAGRFPVCTSCHSSVLLKKYTENDLYSQITYLYHIFDLSKLARKPLLDYQVDKAYQDVRGTVQKRLEHCAYSTVDLSGMFSVFSQIKVEGGVEEGDDFPEEEEDLEDLD</sequence>
<evidence type="ECO:0000256" key="11">
    <source>
        <dbReference type="ARBA" id="ARBA00023242"/>
    </source>
</evidence>
<dbReference type="GO" id="GO:0003688">
    <property type="term" value="F:DNA replication origin binding"/>
    <property type="evidence" value="ECO:0007669"/>
    <property type="project" value="TreeGrafter"/>
</dbReference>
<keyword evidence="19" id="KW-1185">Reference proteome</keyword>
<name>A0AA38ME61_9CUCU</name>
<dbReference type="Pfam" id="PF08996">
    <property type="entry name" value="zf-DNA_Pol"/>
    <property type="match status" value="1"/>
</dbReference>
<dbReference type="GO" id="GO:0008270">
    <property type="term" value="F:zinc ion binding"/>
    <property type="evidence" value="ECO:0007669"/>
    <property type="project" value="UniProtKB-KW"/>
</dbReference>
<keyword evidence="7" id="KW-0863">Zinc-finger</keyword>
<dbReference type="GO" id="GO:1902975">
    <property type="term" value="P:mitotic DNA replication initiation"/>
    <property type="evidence" value="ECO:0007669"/>
    <property type="project" value="InterPro"/>
</dbReference>
<dbReference type="InterPro" id="IPR042087">
    <property type="entry name" value="DNA_pol_B_thumb"/>
</dbReference>
<dbReference type="EC" id="2.7.7.7" evidence="12"/>
<dbReference type="InterPro" id="IPR006172">
    <property type="entry name" value="DNA-dir_DNA_pol_B"/>
</dbReference>
<dbReference type="InterPro" id="IPR015088">
    <property type="entry name" value="Znf_DNA-dir_DNA_pol_B_alpha"/>
</dbReference>
<keyword evidence="11" id="KW-0539">Nucleus</keyword>
<evidence type="ECO:0000256" key="3">
    <source>
        <dbReference type="ARBA" id="ARBA00022679"/>
    </source>
</evidence>
<dbReference type="InterPro" id="IPR038256">
    <property type="entry name" value="Pol_alpha_znc_sf"/>
</dbReference>
<dbReference type="InterPro" id="IPR036397">
    <property type="entry name" value="RNaseH_sf"/>
</dbReference>
<keyword evidence="3 12" id="KW-0808">Transferase</keyword>
<dbReference type="PANTHER" id="PTHR45861">
    <property type="entry name" value="DNA POLYMERASE ALPHA CATALYTIC SUBUNIT"/>
    <property type="match status" value="1"/>
</dbReference>
<dbReference type="InterPro" id="IPR006134">
    <property type="entry name" value="DNA-dir_DNA_pol_B_multi_dom"/>
</dbReference>
<dbReference type="GO" id="GO:0003697">
    <property type="term" value="F:single-stranded DNA binding"/>
    <property type="evidence" value="ECO:0007669"/>
    <property type="project" value="TreeGrafter"/>
</dbReference>
<dbReference type="EMBL" id="JALNTZ010000004">
    <property type="protein sequence ID" value="KAJ3653660.1"/>
    <property type="molecule type" value="Genomic_DNA"/>
</dbReference>
<dbReference type="SMART" id="SM00486">
    <property type="entry name" value="POLBc"/>
    <property type="match status" value="1"/>
</dbReference>
<dbReference type="Gene3D" id="1.10.287.690">
    <property type="entry name" value="Helix hairpin bin"/>
    <property type="match status" value="1"/>
</dbReference>
<dbReference type="Gene3D" id="3.30.70.2820">
    <property type="match status" value="1"/>
</dbReference>
<evidence type="ECO:0000256" key="1">
    <source>
        <dbReference type="ARBA" id="ARBA00004123"/>
    </source>
</evidence>
<feature type="domain" description="DNA-directed DNA polymerase family B multifunctional" evidence="14">
    <location>
        <begin position="778"/>
        <end position="1204"/>
    </location>
</feature>
<evidence type="ECO:0000256" key="9">
    <source>
        <dbReference type="ARBA" id="ARBA00022932"/>
    </source>
</evidence>
<evidence type="ECO:0000256" key="12">
    <source>
        <dbReference type="RuleBase" id="RU000442"/>
    </source>
</evidence>
<evidence type="ECO:0000313" key="19">
    <source>
        <dbReference type="Proteomes" id="UP001168821"/>
    </source>
</evidence>